<feature type="domain" description="PUM-HD" evidence="6">
    <location>
        <begin position="412"/>
        <end position="758"/>
    </location>
</feature>
<evidence type="ECO:0000256" key="2">
    <source>
        <dbReference type="ARBA" id="ARBA00022845"/>
    </source>
</evidence>
<feature type="repeat" description="Pumilio" evidence="5">
    <location>
        <begin position="624"/>
        <end position="659"/>
    </location>
</feature>
<organism evidence="7 8">
    <name type="scientific">Populus euphratica</name>
    <name type="common">Euphrates poplar</name>
    <dbReference type="NCBI Taxonomy" id="75702"/>
    <lineage>
        <taxon>Eukaryota</taxon>
        <taxon>Viridiplantae</taxon>
        <taxon>Streptophyta</taxon>
        <taxon>Embryophyta</taxon>
        <taxon>Tracheophyta</taxon>
        <taxon>Spermatophyta</taxon>
        <taxon>Magnoliopsida</taxon>
        <taxon>eudicotyledons</taxon>
        <taxon>Gunneridae</taxon>
        <taxon>Pentapetalae</taxon>
        <taxon>rosids</taxon>
        <taxon>fabids</taxon>
        <taxon>Malpighiales</taxon>
        <taxon>Salicaceae</taxon>
        <taxon>Saliceae</taxon>
        <taxon>Populus</taxon>
    </lineage>
</organism>
<dbReference type="KEGG" id="peu:105119839"/>
<sequence>MMMMMMYKQQSEREKKVMEKMRKREEELLNGGGLNGSYLRLLHKKSLLSGSPLSDTSVSLQSSPEFSPSSSFSNGFCSSEDASGSPFATAPPLSPPLFEEATCHQSPSYLYCNGLSLDDSKSTHNINDLSQDFVRMNIREEQNGGVKMKGFEMDPHGDGFGFGFGDVVVDGSLGVGIVPYNVKKHGSYGGLNNGDFSNDDCVSESFQSSTRGVSLSCNDAMGCRFNGFERGGFDSVESFLAHNHQSDDLCPGSRWFKNQSDYFLEQSKKQGKWRYEGTHQSQNPFSTRPFINDALVGPQQYKMDSNGGRVAMDSLSYSLLDGHDRLGKSLMLKGRTTPSTRNGAPQSLMSMKGAGDMESLCRADSLILQGRGLNHASHRGHDSLRDHRKNHFNEIAARNMQGKSIKPDDCSLHEGIRENVRRLGNHSPLPMAPSFTSLNEFRGYVYLMAQDQNGCLFLQKIFEEGTSQDVELIFDEIIGHIVELMLKPFGNYVVQKLLDVCDEKHRLLIVRMITNEPGMLVRICLNTYGTRVVQRLIETLKTRQQISSVVLALEPGVLDLVKDQNGNHVIQRCLNLLSNEDNKFIFDAATNFCVEIATHRHGCCVMQRCIAHATGKHWDKLMTEISRNGLLLAQDPFGNYVVQYIMDLKNPCSIAILLSQFKGNYVHLSMQKFGSHVVERCLRHFEESRSQIVLELLSVPRFEQLLQDPFANYVIQCALAVTKQGALHSLLVEAVRPHSTLRTSPYCKRIFSRNLLKK</sequence>
<dbReference type="InterPro" id="IPR033133">
    <property type="entry name" value="PUM-HD"/>
</dbReference>
<dbReference type="PROSITE" id="PS50303">
    <property type="entry name" value="PUM_HD"/>
    <property type="match status" value="1"/>
</dbReference>
<dbReference type="SUPFAM" id="SSF48371">
    <property type="entry name" value="ARM repeat"/>
    <property type="match status" value="1"/>
</dbReference>
<keyword evidence="1" id="KW-0677">Repeat</keyword>
<dbReference type="InterPro" id="IPR016024">
    <property type="entry name" value="ARM-type_fold"/>
</dbReference>
<dbReference type="InterPro" id="IPR011989">
    <property type="entry name" value="ARM-like"/>
</dbReference>
<dbReference type="GO" id="GO:0005737">
    <property type="term" value="C:cytoplasm"/>
    <property type="evidence" value="ECO:0007669"/>
    <property type="project" value="TreeGrafter"/>
</dbReference>
<accession>A0AAJ6TRR0</accession>
<keyword evidence="7" id="KW-1185">Reference proteome</keyword>
<dbReference type="Proteomes" id="UP000694918">
    <property type="component" value="Unplaced"/>
</dbReference>
<dbReference type="PROSITE" id="PS50302">
    <property type="entry name" value="PUM"/>
    <property type="match status" value="6"/>
</dbReference>
<evidence type="ECO:0000256" key="5">
    <source>
        <dbReference type="PROSITE-ProRule" id="PRU00317"/>
    </source>
</evidence>
<dbReference type="InterPro" id="IPR001313">
    <property type="entry name" value="Pumilio_RNA-bd_rpt"/>
</dbReference>
<dbReference type="RefSeq" id="XP_011016338.1">
    <property type="nucleotide sequence ID" value="XM_011018036.1"/>
</dbReference>
<dbReference type="CDD" id="cd07920">
    <property type="entry name" value="Pumilio"/>
    <property type="match status" value="1"/>
</dbReference>
<evidence type="ECO:0000259" key="6">
    <source>
        <dbReference type="PROSITE" id="PS50303"/>
    </source>
</evidence>
<feature type="repeat" description="Pumilio" evidence="5">
    <location>
        <begin position="512"/>
        <end position="551"/>
    </location>
</feature>
<feature type="repeat" description="Pumilio" evidence="5">
    <location>
        <begin position="476"/>
        <end position="511"/>
    </location>
</feature>
<protein>
    <submittedName>
        <fullName evidence="8">Pumilio homolog 7, chloroplastic isoform X1</fullName>
    </submittedName>
</protein>
<keyword evidence="3" id="KW-0694">RNA-binding</keyword>
<dbReference type="SMART" id="SM00025">
    <property type="entry name" value="Pumilio"/>
    <property type="match status" value="8"/>
</dbReference>
<dbReference type="Pfam" id="PF00806">
    <property type="entry name" value="PUF"/>
    <property type="match status" value="8"/>
</dbReference>
<evidence type="ECO:0000256" key="3">
    <source>
        <dbReference type="ARBA" id="ARBA00022884"/>
    </source>
</evidence>
<evidence type="ECO:0000256" key="4">
    <source>
        <dbReference type="ARBA" id="ARBA00058490"/>
    </source>
</evidence>
<dbReference type="PANTHER" id="PTHR12537:SF138">
    <property type="entry name" value="PUMILIO HOMOLOG 7, CHLOROPLASTIC-RELATED"/>
    <property type="match status" value="1"/>
</dbReference>
<evidence type="ECO:0000313" key="8">
    <source>
        <dbReference type="RefSeq" id="XP_011016338.1"/>
    </source>
</evidence>
<dbReference type="GeneID" id="105119839"/>
<dbReference type="PANTHER" id="PTHR12537">
    <property type="entry name" value="RNA BINDING PROTEIN PUMILIO-RELATED"/>
    <property type="match status" value="1"/>
</dbReference>
<evidence type="ECO:0000313" key="7">
    <source>
        <dbReference type="Proteomes" id="UP000694918"/>
    </source>
</evidence>
<comment type="function">
    <text evidence="4">Sequence-specific RNA-binding protein that regulates translation and mRNA stability by binding the 3'-UTR of target mRNAs.</text>
</comment>
<dbReference type="Gene3D" id="1.25.10.10">
    <property type="entry name" value="Leucine-rich Repeat Variant"/>
    <property type="match status" value="1"/>
</dbReference>
<name>A0AAJ6TRR0_POPEU</name>
<proteinExistence type="predicted"/>
<feature type="repeat" description="Pumilio" evidence="5">
    <location>
        <begin position="552"/>
        <end position="587"/>
    </location>
</feature>
<dbReference type="AlphaFoldDB" id="A0AAJ6TRR0"/>
<dbReference type="FunFam" id="1.25.10.10:FF:000237">
    <property type="entry name" value="Pumilio homolog 9"/>
    <property type="match status" value="1"/>
</dbReference>
<dbReference type="InterPro" id="IPR033712">
    <property type="entry name" value="Pumilio_RNA-bd"/>
</dbReference>
<gene>
    <name evidence="8" type="primary">LOC105119839</name>
</gene>
<dbReference type="GO" id="GO:0006417">
    <property type="term" value="P:regulation of translation"/>
    <property type="evidence" value="ECO:0007669"/>
    <property type="project" value="UniProtKB-KW"/>
</dbReference>
<feature type="repeat" description="Pumilio" evidence="5">
    <location>
        <begin position="440"/>
        <end position="475"/>
    </location>
</feature>
<evidence type="ECO:0000256" key="1">
    <source>
        <dbReference type="ARBA" id="ARBA00022737"/>
    </source>
</evidence>
<keyword evidence="2" id="KW-0810">Translation regulation</keyword>
<reference evidence="8" key="1">
    <citation type="submission" date="2025-08" db="UniProtKB">
        <authorList>
            <consortium name="RefSeq"/>
        </authorList>
    </citation>
    <scope>IDENTIFICATION</scope>
</reference>
<feature type="repeat" description="Pumilio" evidence="5">
    <location>
        <begin position="660"/>
        <end position="695"/>
    </location>
</feature>
<dbReference type="GO" id="GO:0003729">
    <property type="term" value="F:mRNA binding"/>
    <property type="evidence" value="ECO:0007669"/>
    <property type="project" value="TreeGrafter"/>
</dbReference>